<comment type="caution">
    <text evidence="2">The sequence shown here is derived from an EMBL/GenBank/DDBJ whole genome shotgun (WGS) entry which is preliminary data.</text>
</comment>
<dbReference type="CDD" id="cd00978">
    <property type="entry name" value="chitosanase_GH46"/>
    <property type="match status" value="1"/>
</dbReference>
<dbReference type="SUPFAM" id="SSF53955">
    <property type="entry name" value="Lysozyme-like"/>
    <property type="match status" value="1"/>
</dbReference>
<dbReference type="InterPro" id="IPR023346">
    <property type="entry name" value="Lysozyme-like_dom_sf"/>
</dbReference>
<organism evidence="2 3">
    <name type="scientific">Staphylococcus marylandisciuri</name>
    <dbReference type="NCBI Taxonomy" id="2981529"/>
    <lineage>
        <taxon>Bacteria</taxon>
        <taxon>Bacillati</taxon>
        <taxon>Bacillota</taxon>
        <taxon>Bacilli</taxon>
        <taxon>Bacillales</taxon>
        <taxon>Staphylococcaceae</taxon>
        <taxon>Staphylococcus</taxon>
    </lineage>
</organism>
<sequence length="313" mass="35238">MKYTMKIALSSAIALSTLSPLTSAVHAQEQHDQHALKQSSQKASNVNDNNYMDKNFDLRKRCFALVGAAEDSNLNYSSNYRSVSGDEDDGRGITAGIIGFTSGNGDMKDMLNYYNQISPNNPLSGDKDNMSHLSEDKLRKDWFNAFDHDHDNFVKAQNYEVKKECMNDAVKFAKKDGLGQLGQYIYFDALVKHGPGRDPSASMSNWSFEDLRAHAIENGIKPPSQGGDEATYLQNFVGKRYDAINAENEEAKKEGRDMDTEGTTDRLKFQINQIKKSNFDLKLPLDFNMNQTDFHLDQNKLNNFNDKDLASLN</sequence>
<dbReference type="InterPro" id="IPR023099">
    <property type="entry name" value="Glyco_hydro_46_N"/>
</dbReference>
<evidence type="ECO:0000313" key="3">
    <source>
        <dbReference type="Proteomes" id="UP001209553"/>
    </source>
</evidence>
<evidence type="ECO:0000256" key="1">
    <source>
        <dbReference type="SAM" id="SignalP"/>
    </source>
</evidence>
<feature type="signal peptide" evidence="1">
    <location>
        <begin position="1"/>
        <end position="27"/>
    </location>
</feature>
<dbReference type="Gene3D" id="3.30.386.10">
    <property type="entry name" value="Chitosanase, subunit A, domain 2"/>
    <property type="match status" value="1"/>
</dbReference>
<proteinExistence type="predicted"/>
<feature type="chain" id="PRO_5046270810" evidence="1">
    <location>
        <begin position="28"/>
        <end position="313"/>
    </location>
</feature>
<dbReference type="RefSeq" id="WP_262855371.1">
    <property type="nucleotide sequence ID" value="NZ_JAOPKZ010000006.1"/>
</dbReference>
<keyword evidence="3" id="KW-1185">Reference proteome</keyword>
<dbReference type="Pfam" id="PF01374">
    <property type="entry name" value="Glyco_hydro_46"/>
    <property type="match status" value="1"/>
</dbReference>
<keyword evidence="1" id="KW-0732">Signal</keyword>
<dbReference type="Gene3D" id="1.20.141.10">
    <property type="entry name" value="Chitosanase, subunit A, domain 1"/>
    <property type="match status" value="1"/>
</dbReference>
<protein>
    <submittedName>
        <fullName evidence="2">Chitosanase</fullName>
    </submittedName>
</protein>
<name>A0ABT2QPQ6_9STAP</name>
<reference evidence="2 3" key="1">
    <citation type="journal article" date="2023" name="Int. J. Syst. Evol. Microbiol.">
        <title>Streptococcus sciuri sp. nov., Staphylococcus marylandisciuri sp. nov. and Staphylococcus americanisciuri sp. nov., isolated from faeces of eastern grey squirrel (Sciurus carolinensis).</title>
        <authorList>
            <person name="Volokhov D.V."/>
            <person name="Zagorodnyaya T.A."/>
            <person name="Furtak V.A."/>
            <person name="Nattanmai G."/>
            <person name="Randall L."/>
            <person name="Jose S."/>
            <person name="Gao Y."/>
            <person name="Eisenberg T."/>
            <person name="Delmonte P."/>
            <person name="Blom J."/>
            <person name="Mitchell K.K."/>
        </authorList>
    </citation>
    <scope>NUCLEOTIDE SEQUENCE [LARGE SCALE GENOMIC DNA]</scope>
    <source>
        <strain evidence="2 3">SQ8-PEA</strain>
    </source>
</reference>
<evidence type="ECO:0000313" key="2">
    <source>
        <dbReference type="EMBL" id="MCU5745957.1"/>
    </source>
</evidence>
<accession>A0ABT2QPQ6</accession>
<dbReference type="InterPro" id="IPR000400">
    <property type="entry name" value="Glyco_hydro_46"/>
</dbReference>
<dbReference type="EMBL" id="JAOPKZ010000006">
    <property type="protein sequence ID" value="MCU5745957.1"/>
    <property type="molecule type" value="Genomic_DNA"/>
</dbReference>
<gene>
    <name evidence="2" type="ORF">N9R04_04380</name>
</gene>
<dbReference type="Proteomes" id="UP001209553">
    <property type="component" value="Unassembled WGS sequence"/>
</dbReference>